<dbReference type="Pfam" id="PF06094">
    <property type="entry name" value="GGACT"/>
    <property type="match status" value="1"/>
</dbReference>
<dbReference type="Proteomes" id="UP000286287">
    <property type="component" value="Unassembled WGS sequence"/>
</dbReference>
<proteinExistence type="predicted"/>
<dbReference type="Gene3D" id="3.10.490.10">
    <property type="entry name" value="Gamma-glutamyl cyclotransferase-like"/>
    <property type="match status" value="1"/>
</dbReference>
<protein>
    <recommendedName>
        <fullName evidence="2">Putative gamma-glutamylcyclotransferase</fullName>
    </recommendedName>
</protein>
<dbReference type="AlphaFoldDB" id="A0A418V9X6"/>
<dbReference type="OrthoDB" id="8538589at2"/>
<dbReference type="CDD" id="cd06661">
    <property type="entry name" value="GGCT_like"/>
    <property type="match status" value="1"/>
</dbReference>
<evidence type="ECO:0000313" key="4">
    <source>
        <dbReference type="EMBL" id="RJF72921.1"/>
    </source>
</evidence>
<dbReference type="SUPFAM" id="SSF110857">
    <property type="entry name" value="Gamma-glutamyl cyclotransferase-like"/>
    <property type="match status" value="1"/>
</dbReference>
<comment type="caution">
    <text evidence="4">The sequence shown here is derived from an EMBL/GenBank/DDBJ whole genome shotgun (WGS) entry which is preliminary data.</text>
</comment>
<evidence type="ECO:0000313" key="5">
    <source>
        <dbReference type="Proteomes" id="UP000286287"/>
    </source>
</evidence>
<dbReference type="RefSeq" id="WP_119765514.1">
    <property type="nucleotide sequence ID" value="NZ_QYUJ01000014.1"/>
</dbReference>
<sequence>MSPPLTQVFVYGTLMPGERNAHVAQRGGSFSAQPATLRGYRLFHLNPENYPGLTPGTEADAVRGYTLTYTPAHWEQALSFLDRLEGLHETPALYTREQVQVRHDDGKFSDTWVYVYARPERLNAPGVQFIESGDWHEAKARDQHGEDHR</sequence>
<dbReference type="PANTHER" id="PTHR31544:SF2">
    <property type="entry name" value="AIG2-LIKE PROTEIN D"/>
    <property type="match status" value="1"/>
</dbReference>
<dbReference type="PANTHER" id="PTHR31544">
    <property type="entry name" value="AIG2-LIKE PROTEIN D"/>
    <property type="match status" value="1"/>
</dbReference>
<dbReference type="InterPro" id="IPR013024">
    <property type="entry name" value="GGCT-like"/>
</dbReference>
<accession>A0A418V9X6</accession>
<feature type="domain" description="Gamma-glutamylcyclotransferase AIG2-like" evidence="3">
    <location>
        <begin position="8"/>
        <end position="136"/>
    </location>
</feature>
<dbReference type="EMBL" id="QYUJ01000014">
    <property type="protein sequence ID" value="RJF72921.1"/>
    <property type="molecule type" value="Genomic_DNA"/>
</dbReference>
<dbReference type="InterPro" id="IPR009288">
    <property type="entry name" value="AIG2-like_dom"/>
</dbReference>
<keyword evidence="5" id="KW-1185">Reference proteome</keyword>
<dbReference type="InterPro" id="IPR036568">
    <property type="entry name" value="GGCT-like_sf"/>
</dbReference>
<keyword evidence="1 4" id="KW-0808">Transferase</keyword>
<evidence type="ECO:0000259" key="3">
    <source>
        <dbReference type="Pfam" id="PF06094"/>
    </source>
</evidence>
<dbReference type="GO" id="GO:0016740">
    <property type="term" value="F:transferase activity"/>
    <property type="evidence" value="ECO:0007669"/>
    <property type="project" value="UniProtKB-KW"/>
</dbReference>
<organism evidence="4 5">
    <name type="scientific">Deinococcus cavernae</name>
    <dbReference type="NCBI Taxonomy" id="2320857"/>
    <lineage>
        <taxon>Bacteria</taxon>
        <taxon>Thermotogati</taxon>
        <taxon>Deinococcota</taxon>
        <taxon>Deinococci</taxon>
        <taxon>Deinococcales</taxon>
        <taxon>Deinococcaceae</taxon>
        <taxon>Deinococcus</taxon>
    </lineage>
</organism>
<evidence type="ECO:0000256" key="1">
    <source>
        <dbReference type="ARBA" id="ARBA00022679"/>
    </source>
</evidence>
<reference evidence="4 5" key="1">
    <citation type="submission" date="2018-09" db="EMBL/GenBank/DDBJ databases">
        <authorList>
            <person name="Zhu H."/>
        </authorList>
    </citation>
    <scope>NUCLEOTIDE SEQUENCE [LARGE SCALE GENOMIC DNA]</scope>
    <source>
        <strain evidence="4 5">K2S05-167</strain>
    </source>
</reference>
<dbReference type="InterPro" id="IPR045038">
    <property type="entry name" value="AIG2-like"/>
</dbReference>
<name>A0A418V9X6_9DEIO</name>
<evidence type="ECO:0000256" key="2">
    <source>
        <dbReference type="ARBA" id="ARBA00030602"/>
    </source>
</evidence>
<gene>
    <name evidence="4" type="ORF">D3875_16605</name>
</gene>